<organism evidence="2 3">
    <name type="scientific">Cytospora chrysosperma</name>
    <name type="common">Cytospora canker fungus</name>
    <name type="synonym">Sphaeria chrysosperma</name>
    <dbReference type="NCBI Taxonomy" id="252740"/>
    <lineage>
        <taxon>Eukaryota</taxon>
        <taxon>Fungi</taxon>
        <taxon>Dikarya</taxon>
        <taxon>Ascomycota</taxon>
        <taxon>Pezizomycotina</taxon>
        <taxon>Sordariomycetes</taxon>
        <taxon>Sordariomycetidae</taxon>
        <taxon>Diaporthales</taxon>
        <taxon>Cytosporaceae</taxon>
        <taxon>Cytospora</taxon>
    </lineage>
</organism>
<dbReference type="AlphaFoldDB" id="A0A423W4N6"/>
<feature type="compositionally biased region" description="Pro residues" evidence="1">
    <location>
        <begin position="133"/>
        <end position="145"/>
    </location>
</feature>
<dbReference type="Proteomes" id="UP000284375">
    <property type="component" value="Unassembled WGS sequence"/>
</dbReference>
<evidence type="ECO:0000313" key="2">
    <source>
        <dbReference type="EMBL" id="ROV98290.1"/>
    </source>
</evidence>
<gene>
    <name evidence="2" type="ORF">VSDG_04446</name>
</gene>
<protein>
    <submittedName>
        <fullName evidence="2">Uncharacterized protein</fullName>
    </submittedName>
</protein>
<keyword evidence="3" id="KW-1185">Reference proteome</keyword>
<accession>A0A423W4N6</accession>
<proteinExistence type="predicted"/>
<feature type="compositionally biased region" description="Basic and acidic residues" evidence="1">
    <location>
        <begin position="186"/>
        <end position="206"/>
    </location>
</feature>
<feature type="region of interest" description="Disordered" evidence="1">
    <location>
        <begin position="1"/>
        <end position="219"/>
    </location>
</feature>
<comment type="caution">
    <text evidence="2">The sequence shown here is derived from an EMBL/GenBank/DDBJ whole genome shotgun (WGS) entry which is preliminary data.</text>
</comment>
<feature type="compositionally biased region" description="Pro residues" evidence="1">
    <location>
        <begin position="74"/>
        <end position="93"/>
    </location>
</feature>
<dbReference type="EMBL" id="LJZO01000014">
    <property type="protein sequence ID" value="ROV98290.1"/>
    <property type="molecule type" value="Genomic_DNA"/>
</dbReference>
<evidence type="ECO:0000256" key="1">
    <source>
        <dbReference type="SAM" id="MobiDB-lite"/>
    </source>
</evidence>
<reference evidence="2 3" key="1">
    <citation type="submission" date="2015-09" db="EMBL/GenBank/DDBJ databases">
        <title>Host preference determinants of Valsa canker pathogens revealed by comparative genomics.</title>
        <authorList>
            <person name="Yin Z."/>
            <person name="Huang L."/>
        </authorList>
    </citation>
    <scope>NUCLEOTIDE SEQUENCE [LARGE SCALE GENOMIC DNA]</scope>
    <source>
        <strain evidence="2 3">YSFL</strain>
    </source>
</reference>
<evidence type="ECO:0000313" key="3">
    <source>
        <dbReference type="Proteomes" id="UP000284375"/>
    </source>
</evidence>
<sequence>MPPIPIYSHSPINAAKAAGTTPQTTEKAAQNAPPDSNPPTTTAVSGYPPAQPGASPSLPAPTGSVAQSQYSPIRPTPTQPPPGSQGPPPPQPGAFPVVPGGGPPQTAAATATATSTLPPPPRAGEPTAAPQQAPGPPQMHIPPPSGTSAPVQAAQRGTATATTSAFAASPSPFEHPPGYQQNVHAGEMDRYQRARQDALEAEERSRSSSLVGGGDGAAGERVWGSAKKALMAAGEKLADAEHEVWKRINKG</sequence>
<dbReference type="STRING" id="252740.A0A423W4N6"/>
<name>A0A423W4N6_CYTCH</name>
<feature type="compositionally biased region" description="Low complexity" evidence="1">
    <location>
        <begin position="153"/>
        <end position="172"/>
    </location>
</feature>
<dbReference type="OrthoDB" id="5385910at2759"/>
<feature type="compositionally biased region" description="Low complexity" evidence="1">
    <location>
        <begin position="94"/>
        <end position="116"/>
    </location>
</feature>